<evidence type="ECO:0000313" key="2">
    <source>
        <dbReference type="Proteomes" id="UP000222265"/>
    </source>
</evidence>
<accession>A0A249XLC6</accession>
<sequence length="69" mass="7758">MRPGTRVIGAGVRGCRCLTEGKEYTVEDYQPAYTDPTSASGFTWPAYVGVINDDGRLAYYHTHRFKEKP</sequence>
<dbReference type="EMBL" id="MF375456">
    <property type="protein sequence ID" value="ASZ72002.1"/>
    <property type="molecule type" value="Genomic_DNA"/>
</dbReference>
<dbReference type="RefSeq" id="YP_009791526.1">
    <property type="nucleotide sequence ID" value="NC_047840.1"/>
</dbReference>
<dbReference type="GeneID" id="54981709"/>
<keyword evidence="2" id="KW-1185">Reference proteome</keyword>
<proteinExistence type="predicted"/>
<dbReference type="Proteomes" id="UP000222265">
    <property type="component" value="Segment"/>
</dbReference>
<organism evidence="1 2">
    <name type="scientific">Xanthomonas phage phi Xc10</name>
    <dbReference type="NCBI Taxonomy" id="2024237"/>
    <lineage>
        <taxon>Viruses</taxon>
        <taxon>Duplodnaviria</taxon>
        <taxon>Heunggongvirae</taxon>
        <taxon>Uroviricota</taxon>
        <taxon>Caudoviricetes</taxon>
        <taxon>Autographivirales</taxon>
        <taxon>Autonotataviridae</taxon>
        <taxon>Gujervirinae</taxon>
        <taxon>Pradovirus</taxon>
        <taxon>Pradovirus pagan</taxon>
        <taxon>Pradovirus Xc10</taxon>
    </lineage>
</organism>
<name>A0A249XLC6_9CAUD</name>
<dbReference type="KEGG" id="vg:54981709"/>
<protein>
    <submittedName>
        <fullName evidence="1">Uncharacterized protein</fullName>
    </submittedName>
</protein>
<reference evidence="2" key="1">
    <citation type="submission" date="2017-06" db="EMBL/GenBank/DDBJ databases">
        <authorList>
            <person name="Cheng Y.T."/>
        </authorList>
    </citation>
    <scope>NUCLEOTIDE SEQUENCE [LARGE SCALE GENOMIC DNA]</scope>
</reference>
<evidence type="ECO:0000313" key="1">
    <source>
        <dbReference type="EMBL" id="ASZ72002.1"/>
    </source>
</evidence>